<dbReference type="EMBL" id="KQ257452">
    <property type="protein sequence ID" value="KND02672.1"/>
    <property type="molecule type" value="Genomic_DNA"/>
</dbReference>
<feature type="transmembrane region" description="Helical" evidence="2">
    <location>
        <begin position="51"/>
        <end position="74"/>
    </location>
</feature>
<proteinExistence type="predicted"/>
<dbReference type="InParanoid" id="A0A0L0HNM0"/>
<name>A0A0L0HNM0_SPIPD</name>
<feature type="transmembrane region" description="Helical" evidence="2">
    <location>
        <begin position="225"/>
        <end position="248"/>
    </location>
</feature>
<evidence type="ECO:0000256" key="1">
    <source>
        <dbReference type="SAM" id="MobiDB-lite"/>
    </source>
</evidence>
<evidence type="ECO:0000313" key="4">
    <source>
        <dbReference type="Proteomes" id="UP000053201"/>
    </source>
</evidence>
<feature type="transmembrane region" description="Helical" evidence="2">
    <location>
        <begin position="22"/>
        <end position="44"/>
    </location>
</feature>
<feature type="region of interest" description="Disordered" evidence="1">
    <location>
        <begin position="292"/>
        <end position="311"/>
    </location>
</feature>
<evidence type="ECO:0000256" key="2">
    <source>
        <dbReference type="SAM" id="Phobius"/>
    </source>
</evidence>
<gene>
    <name evidence="3" type="ORF">SPPG_01757</name>
</gene>
<dbReference type="GeneID" id="27685398"/>
<feature type="transmembrane region" description="Helical" evidence="2">
    <location>
        <begin position="260"/>
        <end position="281"/>
    </location>
</feature>
<dbReference type="VEuPathDB" id="FungiDB:SPPG_01757"/>
<feature type="transmembrane region" description="Helical" evidence="2">
    <location>
        <begin position="185"/>
        <end position="204"/>
    </location>
</feature>
<dbReference type="RefSeq" id="XP_016610711.1">
    <property type="nucleotide sequence ID" value="XM_016750071.1"/>
</dbReference>
<keyword evidence="2" id="KW-0472">Membrane</keyword>
<feature type="transmembrane region" description="Helical" evidence="2">
    <location>
        <begin position="151"/>
        <end position="173"/>
    </location>
</feature>
<organism evidence="3 4">
    <name type="scientific">Spizellomyces punctatus (strain DAOM BR117)</name>
    <dbReference type="NCBI Taxonomy" id="645134"/>
    <lineage>
        <taxon>Eukaryota</taxon>
        <taxon>Fungi</taxon>
        <taxon>Fungi incertae sedis</taxon>
        <taxon>Chytridiomycota</taxon>
        <taxon>Chytridiomycota incertae sedis</taxon>
        <taxon>Chytridiomycetes</taxon>
        <taxon>Spizellomycetales</taxon>
        <taxon>Spizellomycetaceae</taxon>
        <taxon>Spizellomyces</taxon>
    </lineage>
</organism>
<keyword evidence="4" id="KW-1185">Reference proteome</keyword>
<sequence>MNTTIPPSTSVVPEHLQYTLELVFGGLGTAIQLFNCIWAASVLFRRPNPYNGTLVICGVFYLLAQGIVVTQTIISFSGGKNHEYLTMLEDLGQGEEVKQQYSDWKLGVIMPWLQRTYNFVYGVATLVYVLIVQIRFRVVRRIVPYWKGWDHIFVGFTVILWAATFLTWNVIHYSRDGLSSGISAAVWNIYVLVVDQLLCVLFLMRLKMFQRKFGQSIRRQTARRTVFVALICLAIMSWVAFGVFMYSNMGYRHDEGMRNVLFRVASALSGFMMSAALLFIYTVKTMMTGSTTSQLSRSKGSGGTELEPSSALRIPRKPEAALTDATERLHAVEGQVTYGFAKQPTLKWAKSYETITTASVQSDAAYDARQ</sequence>
<keyword evidence="2" id="KW-0812">Transmembrane</keyword>
<reference evidence="3 4" key="1">
    <citation type="submission" date="2009-08" db="EMBL/GenBank/DDBJ databases">
        <title>The Genome Sequence of Spizellomyces punctatus strain DAOM BR117.</title>
        <authorList>
            <consortium name="The Broad Institute Genome Sequencing Platform"/>
            <person name="Russ C."/>
            <person name="Cuomo C."/>
            <person name="Shea T."/>
            <person name="Young S.K."/>
            <person name="Zeng Q."/>
            <person name="Koehrsen M."/>
            <person name="Haas B."/>
            <person name="Borodovsky M."/>
            <person name="Guigo R."/>
            <person name="Alvarado L."/>
            <person name="Berlin A."/>
            <person name="Bochicchio J."/>
            <person name="Borenstein D."/>
            <person name="Chapman S."/>
            <person name="Chen Z."/>
            <person name="Engels R."/>
            <person name="Freedman E."/>
            <person name="Gellesch M."/>
            <person name="Goldberg J."/>
            <person name="Griggs A."/>
            <person name="Gujja S."/>
            <person name="Heiman D."/>
            <person name="Hepburn T."/>
            <person name="Howarth C."/>
            <person name="Jen D."/>
            <person name="Larson L."/>
            <person name="Lewis B."/>
            <person name="Mehta T."/>
            <person name="Park D."/>
            <person name="Pearson M."/>
            <person name="Roberts A."/>
            <person name="Saif S."/>
            <person name="Shenoy N."/>
            <person name="Sisk P."/>
            <person name="Stolte C."/>
            <person name="Sykes S."/>
            <person name="Thomson T."/>
            <person name="Walk T."/>
            <person name="White J."/>
            <person name="Yandava C."/>
            <person name="Burger G."/>
            <person name="Gray M.W."/>
            <person name="Holland P.W.H."/>
            <person name="King N."/>
            <person name="Lang F.B.F."/>
            <person name="Roger A.J."/>
            <person name="Ruiz-Trillo I."/>
            <person name="Lander E."/>
            <person name="Nusbaum C."/>
        </authorList>
    </citation>
    <scope>NUCLEOTIDE SEQUENCE [LARGE SCALE GENOMIC DNA]</scope>
    <source>
        <strain evidence="3 4">DAOM BR117</strain>
    </source>
</reference>
<dbReference type="AlphaFoldDB" id="A0A0L0HNM0"/>
<evidence type="ECO:0008006" key="5">
    <source>
        <dbReference type="Google" id="ProtNLM"/>
    </source>
</evidence>
<keyword evidence="2" id="KW-1133">Transmembrane helix</keyword>
<protein>
    <recommendedName>
        <fullName evidence="5">G-protein coupled receptors family 3 profile domain-containing protein</fullName>
    </recommendedName>
</protein>
<evidence type="ECO:0000313" key="3">
    <source>
        <dbReference type="EMBL" id="KND02672.1"/>
    </source>
</evidence>
<dbReference type="OrthoDB" id="2158413at2759"/>
<feature type="transmembrane region" description="Helical" evidence="2">
    <location>
        <begin position="119"/>
        <end position="139"/>
    </location>
</feature>
<dbReference type="Proteomes" id="UP000053201">
    <property type="component" value="Unassembled WGS sequence"/>
</dbReference>
<accession>A0A0L0HNM0</accession>